<dbReference type="Proteomes" id="UP001295463">
    <property type="component" value="Chromosome"/>
</dbReference>
<evidence type="ECO:0000256" key="3">
    <source>
        <dbReference type="ARBA" id="ARBA00022691"/>
    </source>
</evidence>
<dbReference type="SMART" id="SM00729">
    <property type="entry name" value="Elp3"/>
    <property type="match status" value="1"/>
</dbReference>
<dbReference type="EMBL" id="OW150024">
    <property type="protein sequence ID" value="CAH2031480.1"/>
    <property type="molecule type" value="Genomic_DNA"/>
</dbReference>
<dbReference type="InterPro" id="IPR058240">
    <property type="entry name" value="rSAM_sf"/>
</dbReference>
<dbReference type="InterPro" id="IPR032432">
    <property type="entry name" value="Radical_SAM_C"/>
</dbReference>
<dbReference type="InterPro" id="IPR039661">
    <property type="entry name" value="ELP3"/>
</dbReference>
<dbReference type="RefSeq" id="WP_305732299.1">
    <property type="nucleotide sequence ID" value="NZ_OW150024.1"/>
</dbReference>
<evidence type="ECO:0000256" key="5">
    <source>
        <dbReference type="ARBA" id="ARBA00023004"/>
    </source>
</evidence>
<evidence type="ECO:0000256" key="2">
    <source>
        <dbReference type="ARBA" id="ARBA00022485"/>
    </source>
</evidence>
<dbReference type="Pfam" id="PF04055">
    <property type="entry name" value="Radical_SAM"/>
    <property type="match status" value="1"/>
</dbReference>
<evidence type="ECO:0000313" key="8">
    <source>
        <dbReference type="EMBL" id="CAH2031480.1"/>
    </source>
</evidence>
<sequence>MHPLIIPLFIPHAGCPHACLYCNQRLTARETDDLPRPEQIRATVREWLRRSPGRSAEVAFFGGSFTLLPRERQERLLDAVQPLVDAGQLSGIRISTRPDGLDEAALAFLRDYRVRTVEIGVQSLDDEVLQRAGRGHRAAESCAAIGRVAGAGFHTGAQLLPGLPGDTPERSLASLAGVIGAGAQFVRIYPALVLTGTGLAQLHATGGWQPPSLDATVRLCARMLLLAAKAGIPVIRLGLQSDEGLVAGETVLAGPWHPALGQLARGELYFLLVCALAGGLAGAPEQVFCHPRRIADVVGHARRNLVRWHQRGLAVQRVLADAGLAPDELVVQSCGHRMSGSILTTLNDEEML</sequence>
<dbReference type="CDD" id="cd01335">
    <property type="entry name" value="Radical_SAM"/>
    <property type="match status" value="1"/>
</dbReference>
<protein>
    <submittedName>
        <fullName evidence="8">Radical_SAM C-terminal domain-containing protein</fullName>
    </submittedName>
</protein>
<dbReference type="InterPro" id="IPR007197">
    <property type="entry name" value="rSAM"/>
</dbReference>
<keyword evidence="9" id="KW-1185">Reference proteome</keyword>
<dbReference type="SFLD" id="SFLDS00029">
    <property type="entry name" value="Radical_SAM"/>
    <property type="match status" value="1"/>
</dbReference>
<dbReference type="Pfam" id="PF16199">
    <property type="entry name" value="Radical_SAM_C"/>
    <property type="match status" value="1"/>
</dbReference>
<name>A0ABM9DA47_9BACT</name>
<keyword evidence="2" id="KW-0004">4Fe-4S</keyword>
<organism evidence="8 9">
    <name type="scientific">Trichlorobacter ammonificans</name>
    <dbReference type="NCBI Taxonomy" id="2916410"/>
    <lineage>
        <taxon>Bacteria</taxon>
        <taxon>Pseudomonadati</taxon>
        <taxon>Thermodesulfobacteriota</taxon>
        <taxon>Desulfuromonadia</taxon>
        <taxon>Geobacterales</taxon>
        <taxon>Geobacteraceae</taxon>
        <taxon>Trichlorobacter</taxon>
    </lineage>
</organism>
<dbReference type="PROSITE" id="PS51918">
    <property type="entry name" value="RADICAL_SAM"/>
    <property type="match status" value="1"/>
</dbReference>
<dbReference type="PANTHER" id="PTHR11135">
    <property type="entry name" value="HISTONE ACETYLTRANSFERASE-RELATED"/>
    <property type="match status" value="1"/>
</dbReference>
<evidence type="ECO:0000313" key="9">
    <source>
        <dbReference type="Proteomes" id="UP001295463"/>
    </source>
</evidence>
<dbReference type="SFLD" id="SFLDG01086">
    <property type="entry name" value="elongater_protein-like"/>
    <property type="match status" value="1"/>
</dbReference>
<dbReference type="SFLD" id="SFLDG01082">
    <property type="entry name" value="B12-binding_domain_containing"/>
    <property type="match status" value="1"/>
</dbReference>
<dbReference type="SUPFAM" id="SSF102114">
    <property type="entry name" value="Radical SAM enzymes"/>
    <property type="match status" value="1"/>
</dbReference>
<feature type="domain" description="Radical SAM core" evidence="7">
    <location>
        <begin position="1"/>
        <end position="236"/>
    </location>
</feature>
<keyword evidence="3" id="KW-0949">S-adenosyl-L-methionine</keyword>
<evidence type="ECO:0000256" key="1">
    <source>
        <dbReference type="ARBA" id="ARBA00001966"/>
    </source>
</evidence>
<comment type="cofactor">
    <cofactor evidence="1">
        <name>[4Fe-4S] cluster</name>
        <dbReference type="ChEBI" id="CHEBI:49883"/>
    </cofactor>
</comment>
<dbReference type="Gene3D" id="3.80.30.20">
    <property type="entry name" value="tm_1862 like domain"/>
    <property type="match status" value="1"/>
</dbReference>
<keyword evidence="5" id="KW-0408">Iron</keyword>
<evidence type="ECO:0000256" key="6">
    <source>
        <dbReference type="ARBA" id="ARBA00023014"/>
    </source>
</evidence>
<keyword evidence="4" id="KW-0479">Metal-binding</keyword>
<dbReference type="PANTHER" id="PTHR11135:SF0">
    <property type="entry name" value="ELONGATOR COMPLEX PROTEIN 3"/>
    <property type="match status" value="1"/>
</dbReference>
<evidence type="ECO:0000256" key="4">
    <source>
        <dbReference type="ARBA" id="ARBA00022723"/>
    </source>
</evidence>
<gene>
    <name evidence="8" type="ORF">GEAMG1_1648</name>
</gene>
<accession>A0ABM9DA47</accession>
<evidence type="ECO:0000259" key="7">
    <source>
        <dbReference type="PROSITE" id="PS51918"/>
    </source>
</evidence>
<reference evidence="8 9" key="1">
    <citation type="submission" date="2022-03" db="EMBL/GenBank/DDBJ databases">
        <authorList>
            <person name="Koch H."/>
        </authorList>
    </citation>
    <scope>NUCLEOTIDE SEQUENCE [LARGE SCALE GENOMIC DNA]</scope>
    <source>
        <strain evidence="8 9">G1</strain>
    </source>
</reference>
<proteinExistence type="predicted"/>
<dbReference type="InterPro" id="IPR006638">
    <property type="entry name" value="Elp3/MiaA/NifB-like_rSAM"/>
</dbReference>
<dbReference type="InterPro" id="IPR023404">
    <property type="entry name" value="rSAM_horseshoe"/>
</dbReference>
<keyword evidence="6" id="KW-0411">Iron-sulfur</keyword>